<proteinExistence type="predicted"/>
<accession>A0A379ZEL4</accession>
<dbReference type="STRING" id="365591.SAMN05421840_102270"/>
<dbReference type="AlphaFoldDB" id="A0A1N6U0K9"/>
<dbReference type="InterPro" id="IPR021284">
    <property type="entry name" value="DUF2750"/>
</dbReference>
<protein>
    <submittedName>
        <fullName evidence="1">Protein of uncharacterized function (DUF2750)</fullName>
    </submittedName>
</protein>
<name>A0A1N6U0K9_9GAMM</name>
<dbReference type="Proteomes" id="UP000255061">
    <property type="component" value="Unassembled WGS sequence"/>
</dbReference>
<evidence type="ECO:0000313" key="1">
    <source>
        <dbReference type="EMBL" id="SUI60634.1"/>
    </source>
</evidence>
<dbReference type="Pfam" id="PF11042">
    <property type="entry name" value="DUF2750"/>
    <property type="match status" value="1"/>
</dbReference>
<accession>A0A1N6U0K9</accession>
<dbReference type="EMBL" id="UGYV01000001">
    <property type="protein sequence ID" value="SUI60634.1"/>
    <property type="molecule type" value="Genomic_DNA"/>
</dbReference>
<organism evidence="1 2">
    <name type="scientific">Shewanella morhuae</name>
    <dbReference type="NCBI Taxonomy" id="365591"/>
    <lineage>
        <taxon>Bacteria</taxon>
        <taxon>Pseudomonadati</taxon>
        <taxon>Pseudomonadota</taxon>
        <taxon>Gammaproteobacteria</taxon>
        <taxon>Alteromonadales</taxon>
        <taxon>Shewanellaceae</taxon>
        <taxon>Shewanella</taxon>
    </lineage>
</organism>
<reference evidence="1 2" key="1">
    <citation type="submission" date="2018-06" db="EMBL/GenBank/DDBJ databases">
        <authorList>
            <consortium name="Pathogen Informatics"/>
            <person name="Doyle S."/>
        </authorList>
    </citation>
    <scope>NUCLEOTIDE SEQUENCE [LARGE SCALE GENOMIC DNA]</scope>
    <source>
        <strain evidence="1 2">NCTC10736</strain>
    </source>
</reference>
<gene>
    <name evidence="1" type="ORF">NCTC10736_00277</name>
</gene>
<sequence length="155" mass="17854">MLPFAQLVNFAVRLKTHLAHPIQAKEIFFMSKTVKTLAETAAMTPEARYDYLVEQVKEHQIIWTLQDQDGCVMLTTEEEDCIPMWPTEEAAESWAVDEWSDCQTLAIPYDEFHDRWVPGMEDDDLFVAVFPVLDDLGVVIPPYELDQKLAPKQSH</sequence>
<evidence type="ECO:0000313" key="2">
    <source>
        <dbReference type="Proteomes" id="UP000255061"/>
    </source>
</evidence>